<comment type="caution">
    <text evidence="1">The sequence shown here is derived from an EMBL/GenBank/DDBJ whole genome shotgun (WGS) entry which is preliminary data.</text>
</comment>
<protein>
    <submittedName>
        <fullName evidence="1">Uncharacterized protein</fullName>
    </submittedName>
</protein>
<reference evidence="1" key="1">
    <citation type="submission" date="2022-06" db="EMBL/GenBank/DDBJ databases">
        <authorList>
            <person name="Legras J.-L."/>
            <person name="Devillers H."/>
            <person name="Grondin C."/>
        </authorList>
    </citation>
    <scope>NUCLEOTIDE SEQUENCE</scope>
    <source>
        <strain evidence="1">CLIB 1444</strain>
    </source>
</reference>
<name>A0ACA9YCJ3_9ASCO</name>
<evidence type="ECO:0000313" key="2">
    <source>
        <dbReference type="Proteomes" id="UP001152531"/>
    </source>
</evidence>
<accession>A0ACA9YCJ3</accession>
<dbReference type="EMBL" id="CALSDN010000009">
    <property type="protein sequence ID" value="CAH6722486.1"/>
    <property type="molecule type" value="Genomic_DNA"/>
</dbReference>
<proteinExistence type="predicted"/>
<organism evidence="1 2">
    <name type="scientific">[Candida] jaroonii</name>
    <dbReference type="NCBI Taxonomy" id="467808"/>
    <lineage>
        <taxon>Eukaryota</taxon>
        <taxon>Fungi</taxon>
        <taxon>Dikarya</taxon>
        <taxon>Ascomycota</taxon>
        <taxon>Saccharomycotina</taxon>
        <taxon>Pichiomycetes</taxon>
        <taxon>Debaryomycetaceae</taxon>
        <taxon>Yamadazyma</taxon>
    </lineage>
</organism>
<gene>
    <name evidence="1" type="ORF">CLIB1444_09S04632</name>
</gene>
<sequence length="206" mass="23782">MENYKSYQKVINLSILPKSKPEKVKVSKPVKKRTKTGCFTCRKRKKKCDEIIEDGKCKNCTRNFLCCSWPTDRIEITNDKAIGINTSVIEFKPEPVNVENISKIEPLSPNLLPFEHKFDGRLSPKMIESNERERKLSISSDNSINEPLTPKSPQLYDNEEVYKHQITEKFQNIMDKPLVMETKSKNIGLDNKFIVTSIQNNKLCSL</sequence>
<keyword evidence="2" id="KW-1185">Reference proteome</keyword>
<dbReference type="Proteomes" id="UP001152531">
    <property type="component" value="Unassembled WGS sequence"/>
</dbReference>
<evidence type="ECO:0000313" key="1">
    <source>
        <dbReference type="EMBL" id="CAH6722486.1"/>
    </source>
</evidence>